<dbReference type="Proteomes" id="UP000019460">
    <property type="component" value="Unassembled WGS sequence"/>
</dbReference>
<dbReference type="NCBIfam" id="TIGR00758">
    <property type="entry name" value="UDG_fam4"/>
    <property type="match status" value="1"/>
</dbReference>
<dbReference type="CDD" id="cd10030">
    <property type="entry name" value="UDG-F4_TTUDGA_SPO1dp_like"/>
    <property type="match status" value="1"/>
</dbReference>
<gene>
    <name evidence="13" type="ORF">D779_1209</name>
</gene>
<dbReference type="PATRIC" id="fig|1249627.3.peg.1659"/>
<dbReference type="GO" id="GO:0051539">
    <property type="term" value="F:4 iron, 4 sulfur cluster binding"/>
    <property type="evidence" value="ECO:0007669"/>
    <property type="project" value="UniProtKB-KW"/>
</dbReference>
<dbReference type="InterPro" id="IPR051536">
    <property type="entry name" value="UDG_Type-4/5"/>
</dbReference>
<dbReference type="GO" id="GO:0046872">
    <property type="term" value="F:metal ion binding"/>
    <property type="evidence" value="ECO:0007669"/>
    <property type="project" value="UniProtKB-KW"/>
</dbReference>
<dbReference type="SUPFAM" id="SSF52141">
    <property type="entry name" value="Uracil-DNA glycosylase-like"/>
    <property type="match status" value="1"/>
</dbReference>
<evidence type="ECO:0000313" key="14">
    <source>
        <dbReference type="Proteomes" id="UP000019460"/>
    </source>
</evidence>
<dbReference type="EMBL" id="AONC01000025">
    <property type="protein sequence ID" value="EXJ15467.1"/>
    <property type="molecule type" value="Genomic_DNA"/>
</dbReference>
<evidence type="ECO:0000256" key="10">
    <source>
        <dbReference type="ARBA" id="ARBA00023014"/>
    </source>
</evidence>
<comment type="catalytic activity">
    <reaction evidence="1">
        <text>Hydrolyzes single-stranded DNA or mismatched double-stranded DNA and polynucleotides, releasing free uracil.</text>
        <dbReference type="EC" id="3.2.2.27"/>
    </reaction>
</comment>
<dbReference type="InterPro" id="IPR005122">
    <property type="entry name" value="Uracil-DNA_glycosylase-like"/>
</dbReference>
<keyword evidence="6" id="KW-0479">Metal-binding</keyword>
<evidence type="ECO:0000256" key="8">
    <source>
        <dbReference type="ARBA" id="ARBA00022801"/>
    </source>
</evidence>
<keyword evidence="8" id="KW-0378">Hydrolase</keyword>
<sequence length="271" mass="29614">MMDERRRSHYLAAMGVTLWTLRDVQDRPALAGTVALEATYMPGSPARLRGEPGPDAMMPPVDPPGVPVAAETPPPEKTGVSDPAQMDWDQLEAAVAGCRACGLCDTRTNTVFGDGNRRARLMVIGEAPGADEDRAGVPFVGRAGQLLNRMLAAIGYPRESVYIANVLKCRPPGNRDPRPEESLRCQGFLARQVQLIRPGAILAVGRIAAQHLLQTDESVGRLRGRWLELGPDRIPVRVTYHPAYLLRSPEQKAKVWDDLTLVRRRLDASSG</sequence>
<dbReference type="Pfam" id="PF03167">
    <property type="entry name" value="UDG"/>
    <property type="match status" value="1"/>
</dbReference>
<evidence type="ECO:0000256" key="7">
    <source>
        <dbReference type="ARBA" id="ARBA00022763"/>
    </source>
</evidence>
<dbReference type="GO" id="GO:0004844">
    <property type="term" value="F:uracil DNA N-glycosylase activity"/>
    <property type="evidence" value="ECO:0007669"/>
    <property type="project" value="UniProtKB-EC"/>
</dbReference>
<keyword evidence="14" id="KW-1185">Reference proteome</keyword>
<accession>W9VHE4</accession>
<dbReference type="EC" id="3.2.2.27" evidence="3"/>
<evidence type="ECO:0000313" key="13">
    <source>
        <dbReference type="EMBL" id="EXJ15467.1"/>
    </source>
</evidence>
<dbReference type="GO" id="GO:0006281">
    <property type="term" value="P:DNA repair"/>
    <property type="evidence" value="ECO:0007669"/>
    <property type="project" value="UniProtKB-KW"/>
</dbReference>
<dbReference type="InterPro" id="IPR036895">
    <property type="entry name" value="Uracil-DNA_glycosylase-like_sf"/>
</dbReference>
<evidence type="ECO:0000256" key="4">
    <source>
        <dbReference type="ARBA" id="ARBA00019403"/>
    </source>
</evidence>
<keyword evidence="5" id="KW-0004">4Fe-4S</keyword>
<keyword evidence="9" id="KW-0408">Iron</keyword>
<evidence type="ECO:0000256" key="2">
    <source>
        <dbReference type="ARBA" id="ARBA00006521"/>
    </source>
</evidence>
<keyword evidence="7" id="KW-0227">DNA damage</keyword>
<organism evidence="13 14">
    <name type="scientific">Imhoffiella purpurea</name>
    <dbReference type="NCBI Taxonomy" id="1249627"/>
    <lineage>
        <taxon>Bacteria</taxon>
        <taxon>Pseudomonadati</taxon>
        <taxon>Pseudomonadota</taxon>
        <taxon>Gammaproteobacteria</taxon>
        <taxon>Chromatiales</taxon>
        <taxon>Chromatiaceae</taxon>
        <taxon>Imhoffiella</taxon>
    </lineage>
</organism>
<dbReference type="STRING" id="1249627.D779_1209"/>
<name>W9VHE4_9GAMM</name>
<keyword evidence="10" id="KW-0411">Iron-sulfur</keyword>
<reference evidence="13 14" key="1">
    <citation type="submission" date="2012-11" db="EMBL/GenBank/DDBJ databases">
        <title>Genome assembly of Thiorhodococcus sp. AK35.</title>
        <authorList>
            <person name="Nupur N."/>
            <person name="Khatri I."/>
            <person name="Subramanian S."/>
            <person name="Pinnaka A."/>
        </authorList>
    </citation>
    <scope>NUCLEOTIDE SEQUENCE [LARGE SCALE GENOMIC DNA]</scope>
    <source>
        <strain evidence="13 14">AK35</strain>
    </source>
</reference>
<dbReference type="eggNOG" id="COG1573">
    <property type="taxonomic scope" value="Bacteria"/>
</dbReference>
<evidence type="ECO:0000259" key="12">
    <source>
        <dbReference type="SMART" id="SM00986"/>
    </source>
</evidence>
<evidence type="ECO:0000256" key="1">
    <source>
        <dbReference type="ARBA" id="ARBA00001400"/>
    </source>
</evidence>
<dbReference type="AlphaFoldDB" id="W9VHE4"/>
<proteinExistence type="inferred from homology"/>
<evidence type="ECO:0000256" key="3">
    <source>
        <dbReference type="ARBA" id="ARBA00012030"/>
    </source>
</evidence>
<keyword evidence="11" id="KW-0234">DNA repair</keyword>
<dbReference type="SMART" id="SM00986">
    <property type="entry name" value="UDG"/>
    <property type="match status" value="1"/>
</dbReference>
<dbReference type="Gene3D" id="3.40.470.10">
    <property type="entry name" value="Uracil-DNA glycosylase-like domain"/>
    <property type="match status" value="1"/>
</dbReference>
<feature type="domain" description="Uracil-DNA glycosylase-like" evidence="12">
    <location>
        <begin position="112"/>
        <end position="260"/>
    </location>
</feature>
<protein>
    <recommendedName>
        <fullName evidence="4">Type-4 uracil-DNA glycosylase</fullName>
        <ecNumber evidence="3">3.2.2.27</ecNumber>
    </recommendedName>
</protein>
<comment type="similarity">
    <text evidence="2">Belongs to the uracil-DNA glycosylase (UDG) superfamily. Type 4 (UDGa) family.</text>
</comment>
<evidence type="ECO:0000256" key="5">
    <source>
        <dbReference type="ARBA" id="ARBA00022485"/>
    </source>
</evidence>
<dbReference type="PANTHER" id="PTHR33693">
    <property type="entry name" value="TYPE-5 URACIL-DNA GLYCOSYLASE"/>
    <property type="match status" value="1"/>
</dbReference>
<evidence type="ECO:0000256" key="6">
    <source>
        <dbReference type="ARBA" id="ARBA00022723"/>
    </source>
</evidence>
<dbReference type="PANTHER" id="PTHR33693:SF1">
    <property type="entry name" value="TYPE-4 URACIL-DNA GLYCOSYLASE"/>
    <property type="match status" value="1"/>
</dbReference>
<evidence type="ECO:0000256" key="11">
    <source>
        <dbReference type="ARBA" id="ARBA00023204"/>
    </source>
</evidence>
<dbReference type="InterPro" id="IPR005273">
    <property type="entry name" value="Ura-DNA_glyco_family4"/>
</dbReference>
<evidence type="ECO:0000256" key="9">
    <source>
        <dbReference type="ARBA" id="ARBA00023004"/>
    </source>
</evidence>
<dbReference type="SMART" id="SM00987">
    <property type="entry name" value="UreE_C"/>
    <property type="match status" value="1"/>
</dbReference>
<comment type="caution">
    <text evidence="13">The sequence shown here is derived from an EMBL/GenBank/DDBJ whole genome shotgun (WGS) entry which is preliminary data.</text>
</comment>